<organism evidence="1 2">
    <name type="scientific">Schistosoma margrebowiei</name>
    <dbReference type="NCBI Taxonomy" id="48269"/>
    <lineage>
        <taxon>Eukaryota</taxon>
        <taxon>Metazoa</taxon>
        <taxon>Spiralia</taxon>
        <taxon>Lophotrochozoa</taxon>
        <taxon>Platyhelminthes</taxon>
        <taxon>Trematoda</taxon>
        <taxon>Digenea</taxon>
        <taxon>Strigeidida</taxon>
        <taxon>Schistosomatoidea</taxon>
        <taxon>Schistosomatidae</taxon>
        <taxon>Schistosoma</taxon>
    </lineage>
</organism>
<evidence type="ECO:0000313" key="2">
    <source>
        <dbReference type="Proteomes" id="UP000277204"/>
    </source>
</evidence>
<gene>
    <name evidence="1" type="ORF">SMRZ_LOCUS12871</name>
</gene>
<name>A0A183M9Z6_9TREM</name>
<proteinExistence type="predicted"/>
<dbReference type="STRING" id="48269.A0A183M9Z6"/>
<dbReference type="AlphaFoldDB" id="A0A183M9Z6"/>
<feature type="non-terminal residue" evidence="1">
    <location>
        <position position="1"/>
    </location>
</feature>
<protein>
    <submittedName>
        <fullName evidence="1">Uncharacterized protein</fullName>
    </submittedName>
</protein>
<dbReference type="EMBL" id="UZAI01008648">
    <property type="protein sequence ID" value="VDP02617.1"/>
    <property type="molecule type" value="Genomic_DNA"/>
</dbReference>
<accession>A0A183M9Z6</accession>
<reference evidence="1 2" key="1">
    <citation type="submission" date="2018-11" db="EMBL/GenBank/DDBJ databases">
        <authorList>
            <consortium name="Pathogen Informatics"/>
        </authorList>
    </citation>
    <scope>NUCLEOTIDE SEQUENCE [LARGE SCALE GENOMIC DNA]</scope>
    <source>
        <strain evidence="1 2">Zambia</strain>
    </source>
</reference>
<dbReference type="Proteomes" id="UP000277204">
    <property type="component" value="Unassembled WGS sequence"/>
</dbReference>
<keyword evidence="2" id="KW-1185">Reference proteome</keyword>
<sequence>RVNNVENNNNNNNNNNDNNGNNNNSINNDNNSNDNYLNQFIVFRSEKSNFHRHEEFIIRVLQPCLHIQRLVAHTSLHYELAGLQPWTTKPFDLNGPPVLVSVPRDQEWCLPRLNPVKASSLQSDPSPFGGYRGNYFRLTLHDESGGRRTEMAQLCQALQNSAMVNK</sequence>
<evidence type="ECO:0000313" key="1">
    <source>
        <dbReference type="EMBL" id="VDP02617.1"/>
    </source>
</evidence>